<evidence type="ECO:0000313" key="3">
    <source>
        <dbReference type="EMBL" id="KAF9947395.1"/>
    </source>
</evidence>
<evidence type="ECO:0000313" key="4">
    <source>
        <dbReference type="Proteomes" id="UP000738359"/>
    </source>
</evidence>
<accession>A0A9P6ITK5</accession>
<dbReference type="InterPro" id="IPR006683">
    <property type="entry name" value="Thioestr_dom"/>
</dbReference>
<proteinExistence type="predicted"/>
<dbReference type="AlphaFoldDB" id="A0A9P6ITK5"/>
<name>A0A9P6ITK5_MORAP</name>
<dbReference type="Pfam" id="PF03061">
    <property type="entry name" value="4HBT"/>
    <property type="match status" value="1"/>
</dbReference>
<organism evidence="3 4">
    <name type="scientific">Mortierella alpina</name>
    <name type="common">Oleaginous fungus</name>
    <name type="synonym">Mortierella renispora</name>
    <dbReference type="NCBI Taxonomy" id="64518"/>
    <lineage>
        <taxon>Eukaryota</taxon>
        <taxon>Fungi</taxon>
        <taxon>Fungi incertae sedis</taxon>
        <taxon>Mucoromycota</taxon>
        <taxon>Mortierellomycotina</taxon>
        <taxon>Mortierellomycetes</taxon>
        <taxon>Mortierellales</taxon>
        <taxon>Mortierellaceae</taxon>
        <taxon>Mortierella</taxon>
    </lineage>
</organism>
<feature type="compositionally biased region" description="Low complexity" evidence="1">
    <location>
        <begin position="25"/>
        <end position="41"/>
    </location>
</feature>
<dbReference type="InterPro" id="IPR029069">
    <property type="entry name" value="HotDog_dom_sf"/>
</dbReference>
<evidence type="ECO:0000259" key="2">
    <source>
        <dbReference type="Pfam" id="PF03061"/>
    </source>
</evidence>
<gene>
    <name evidence="3" type="ORF">BGZ70_002698</name>
</gene>
<dbReference type="InterPro" id="IPR052061">
    <property type="entry name" value="PTE-AB_protein"/>
</dbReference>
<keyword evidence="4" id="KW-1185">Reference proteome</keyword>
<dbReference type="EMBL" id="JAAAHY010001675">
    <property type="protein sequence ID" value="KAF9947395.1"/>
    <property type="molecule type" value="Genomic_DNA"/>
</dbReference>
<comment type="caution">
    <text evidence="3">The sequence shown here is derived from an EMBL/GenBank/DDBJ whole genome shotgun (WGS) entry which is preliminary data.</text>
</comment>
<dbReference type="CDD" id="cd03443">
    <property type="entry name" value="PaaI_thioesterase"/>
    <property type="match status" value="1"/>
</dbReference>
<dbReference type="PANTHER" id="PTHR47260">
    <property type="entry name" value="UPF0644 PROTEIN PB2B4.06"/>
    <property type="match status" value="1"/>
</dbReference>
<evidence type="ECO:0000256" key="1">
    <source>
        <dbReference type="SAM" id="MobiDB-lite"/>
    </source>
</evidence>
<feature type="compositionally biased region" description="Low complexity" evidence="1">
    <location>
        <begin position="247"/>
        <end position="259"/>
    </location>
</feature>
<dbReference type="PANTHER" id="PTHR47260:SF1">
    <property type="entry name" value="UPF0644 PROTEIN PB2B4.06"/>
    <property type="match status" value="1"/>
</dbReference>
<dbReference type="OrthoDB" id="506431at2759"/>
<dbReference type="Gene3D" id="3.10.129.10">
    <property type="entry name" value="Hotdog Thioesterase"/>
    <property type="match status" value="1"/>
</dbReference>
<feature type="domain" description="Thioesterase" evidence="2">
    <location>
        <begin position="139"/>
        <end position="214"/>
    </location>
</feature>
<reference evidence="3" key="1">
    <citation type="journal article" date="2020" name="Fungal Divers.">
        <title>Resolving the Mortierellaceae phylogeny through synthesis of multi-gene phylogenetics and phylogenomics.</title>
        <authorList>
            <person name="Vandepol N."/>
            <person name="Liber J."/>
            <person name="Desiro A."/>
            <person name="Na H."/>
            <person name="Kennedy M."/>
            <person name="Barry K."/>
            <person name="Grigoriev I.V."/>
            <person name="Miller A.N."/>
            <person name="O'Donnell K."/>
            <person name="Stajich J.E."/>
            <person name="Bonito G."/>
        </authorList>
    </citation>
    <scope>NUCLEOTIDE SEQUENCE</scope>
    <source>
        <strain evidence="3">CK1249</strain>
    </source>
</reference>
<feature type="region of interest" description="Disordered" evidence="1">
    <location>
        <begin position="237"/>
        <end position="265"/>
    </location>
</feature>
<protein>
    <recommendedName>
        <fullName evidence="2">Thioesterase domain-containing protein</fullName>
    </recommendedName>
</protein>
<feature type="compositionally biased region" description="Polar residues" evidence="1">
    <location>
        <begin position="237"/>
        <end position="246"/>
    </location>
</feature>
<sequence>MPISSLTAEDNAPVKTLVEAISRDTTTTTTATDSTVTASATEGAVTRPTTPVPSAKEQDLQQQLETLDIVRAHVQDAQTWKRRQAYSLVTDDYRVHHLTAGTLRGDDKLGVAPALFQSLDESRVLSVLHVGRGLCGHPNIVHGGLLATMLDEITAMTAIPNLPGKTGFTANLNINYRHPCIADQFIVAHSEVTSLEGRKAFVKATLTTLDGTLLADATALFIAPRIPVAQIAEQLSQAKQTTNSNKSATPAPAPASAASVSEVQA</sequence>
<feature type="region of interest" description="Disordered" evidence="1">
    <location>
        <begin position="25"/>
        <end position="55"/>
    </location>
</feature>
<dbReference type="Proteomes" id="UP000738359">
    <property type="component" value="Unassembled WGS sequence"/>
</dbReference>
<dbReference type="SUPFAM" id="SSF54637">
    <property type="entry name" value="Thioesterase/thiol ester dehydrase-isomerase"/>
    <property type="match status" value="1"/>
</dbReference>